<dbReference type="InterPro" id="IPR000198">
    <property type="entry name" value="RhoGAP_dom"/>
</dbReference>
<dbReference type="Gene3D" id="1.10.555.10">
    <property type="entry name" value="Rho GTPase activation protein"/>
    <property type="match status" value="1"/>
</dbReference>
<evidence type="ECO:0000313" key="6">
    <source>
        <dbReference type="Ensembl" id="ENSABRP00000004696.1"/>
    </source>
</evidence>
<feature type="region of interest" description="Disordered" evidence="4">
    <location>
        <begin position="328"/>
        <end position="363"/>
    </location>
</feature>
<accession>A0A8B9I2P2</accession>
<proteinExistence type="inferred from homology"/>
<gene>
    <name evidence="6" type="primary">FAM13B</name>
</gene>
<dbReference type="Pfam" id="PF26116">
    <property type="entry name" value="FAM13A"/>
    <property type="match status" value="1"/>
</dbReference>
<dbReference type="CDD" id="cd04393">
    <property type="entry name" value="RhoGAP_FAM13A1a"/>
    <property type="match status" value="1"/>
</dbReference>
<dbReference type="FunFam" id="1.10.555.10:FF:000020">
    <property type="entry name" value="protein FAM13B isoform X1"/>
    <property type="match status" value="1"/>
</dbReference>
<evidence type="ECO:0000256" key="1">
    <source>
        <dbReference type="ARBA" id="ARBA00007549"/>
    </source>
</evidence>
<feature type="compositionally biased region" description="Polar residues" evidence="4">
    <location>
        <begin position="549"/>
        <end position="563"/>
    </location>
</feature>
<sequence length="830" mass="94764">MRKSSSPSLSNCNSVLANKIFGIPLDELQQEGQPDNEVPFIVRHVVDYIEEHGGLEQEGLFQVNGNAETVEWLRQRYDNGEDVDLVKEADVPSAISLLRFFLQELPEPVIPGSLHTHLMQLSQDYNNEDEFGRKLRFLLQQLPPVNYSLLKFLCKFLANVASHHEEIWSASSLAAVFGPDVFHIYTDVEDLKEQEIVSRIMAGLLENYYEFFENEEEDFSSTNDLSSITEQINDLLEEEEDVKLEQSEELPEDGTEKRVERPAVVHLDMTGSISDSRSVTASTRLLSLSVPLCRNDVIEDNDTGSSENTGGCSEVLVSTDLDSEAMKHDTVTEEEESVQVRGGDSSSKTCDLNANTDSEVSGDGDVYVSEEALGVQIPRLDLKNASDGDKWEDPFPAFKSWQEDSESGEAQLSPQAGRMTNHPLEEDCHPILSHRSLDFGQSQRFLHDPETLDSSSKALSFVRTRRASFSSKDDKREDKTPYQLVKKLQKKIKQFEEQFEKEKNSKPSYSDIAANPKVLKWMTDLTKLRKQIKDAKQKSSDGEFIPQTRPRSNTLPKSFGSSLDQEDEENGDEMRVVQKEKKPTKEATLELILKRLKEKRVERCLPEDIKKMTKDHLVEEKTSLQKSLLYYESQHGRPVTREERHIVKPLYDRYRLVKQMLTRASITPILGSPSTKRRGQVLQPIIEGETAHFFEEIKEEEEESDGLSADLNDILKTAAQTQSVLSPVENSESDVEDGQEKLTRDLRLSSTRAASMPELLEQLWKARAEKKKLRKTLREFEEEFYQQNGRNVQKEDRVPMLEEYREYKKIKAKLRLLEVLISKQDSSKSI</sequence>
<dbReference type="Proteomes" id="UP000694426">
    <property type="component" value="Unplaced"/>
</dbReference>
<reference evidence="6" key="1">
    <citation type="submission" date="2025-08" db="UniProtKB">
        <authorList>
            <consortium name="Ensembl"/>
        </authorList>
    </citation>
    <scope>IDENTIFICATION</scope>
</reference>
<dbReference type="Pfam" id="PF00620">
    <property type="entry name" value="RhoGAP"/>
    <property type="match status" value="1"/>
</dbReference>
<dbReference type="InterPro" id="IPR008936">
    <property type="entry name" value="Rho_GTPase_activation_prot"/>
</dbReference>
<organism evidence="6 7">
    <name type="scientific">Anser brachyrhynchus</name>
    <name type="common">Pink-footed goose</name>
    <dbReference type="NCBI Taxonomy" id="132585"/>
    <lineage>
        <taxon>Eukaryota</taxon>
        <taxon>Metazoa</taxon>
        <taxon>Chordata</taxon>
        <taxon>Craniata</taxon>
        <taxon>Vertebrata</taxon>
        <taxon>Euteleostomi</taxon>
        <taxon>Archelosauria</taxon>
        <taxon>Archosauria</taxon>
        <taxon>Dinosauria</taxon>
        <taxon>Saurischia</taxon>
        <taxon>Theropoda</taxon>
        <taxon>Coelurosauria</taxon>
        <taxon>Aves</taxon>
        <taxon>Neognathae</taxon>
        <taxon>Galloanserae</taxon>
        <taxon>Anseriformes</taxon>
        <taxon>Anatidae</taxon>
        <taxon>Anserinae</taxon>
        <taxon>Anser</taxon>
    </lineage>
</organism>
<dbReference type="SUPFAM" id="SSF48350">
    <property type="entry name" value="GTPase activation domain, GAP"/>
    <property type="match status" value="1"/>
</dbReference>
<dbReference type="SMART" id="SM00324">
    <property type="entry name" value="RhoGAP"/>
    <property type="match status" value="1"/>
</dbReference>
<reference evidence="6" key="2">
    <citation type="submission" date="2025-09" db="UniProtKB">
        <authorList>
            <consortium name="Ensembl"/>
        </authorList>
    </citation>
    <scope>IDENTIFICATION</scope>
</reference>
<evidence type="ECO:0000256" key="2">
    <source>
        <dbReference type="ARBA" id="ARBA00022468"/>
    </source>
</evidence>
<dbReference type="AlphaFoldDB" id="A0A8B9I2P2"/>
<feature type="compositionally biased region" description="Polar residues" evidence="4">
    <location>
        <begin position="344"/>
        <end position="359"/>
    </location>
</feature>
<feature type="compositionally biased region" description="Acidic residues" evidence="4">
    <location>
        <begin position="239"/>
        <end position="253"/>
    </location>
</feature>
<dbReference type="InterPro" id="IPR039102">
    <property type="entry name" value="FAM13"/>
</dbReference>
<feature type="region of interest" description="Disordered" evidence="4">
    <location>
        <begin position="533"/>
        <end position="581"/>
    </location>
</feature>
<feature type="region of interest" description="Disordered" evidence="4">
    <location>
        <begin position="722"/>
        <end position="742"/>
    </location>
</feature>
<dbReference type="PROSITE" id="PS50238">
    <property type="entry name" value="RHOGAP"/>
    <property type="match status" value="1"/>
</dbReference>
<evidence type="ECO:0000259" key="5">
    <source>
        <dbReference type="PROSITE" id="PS50238"/>
    </source>
</evidence>
<comment type="similarity">
    <text evidence="1">Belongs to the FAM13 family.</text>
</comment>
<feature type="domain" description="Rho-GAP" evidence="5">
    <location>
        <begin position="23"/>
        <end position="212"/>
    </location>
</feature>
<evidence type="ECO:0000256" key="3">
    <source>
        <dbReference type="ARBA" id="ARBA00074176"/>
    </source>
</evidence>
<evidence type="ECO:0000256" key="4">
    <source>
        <dbReference type="SAM" id="MobiDB-lite"/>
    </source>
</evidence>
<dbReference type="InterPro" id="IPR059029">
    <property type="entry name" value="FAM13A_dom"/>
</dbReference>
<feature type="compositionally biased region" description="Basic and acidic residues" evidence="4">
    <location>
        <begin position="572"/>
        <end position="581"/>
    </location>
</feature>
<feature type="region of interest" description="Disordered" evidence="4">
    <location>
        <begin position="239"/>
        <end position="258"/>
    </location>
</feature>
<dbReference type="PANTHER" id="PTHR15904">
    <property type="entry name" value="FAM13"/>
    <property type="match status" value="1"/>
</dbReference>
<dbReference type="Ensembl" id="ENSABRT00000006678.1">
    <property type="protein sequence ID" value="ENSABRP00000004696.1"/>
    <property type="gene ID" value="ENSABRG00000003683.1"/>
</dbReference>
<protein>
    <recommendedName>
        <fullName evidence="3">Protein FAM13B</fullName>
    </recommendedName>
</protein>
<dbReference type="PANTHER" id="PTHR15904:SF16">
    <property type="entry name" value="PROTEIN FAM13B"/>
    <property type="match status" value="1"/>
</dbReference>
<keyword evidence="2" id="KW-0343">GTPase activation</keyword>
<dbReference type="GeneTree" id="ENSGT00950000183033"/>
<evidence type="ECO:0000313" key="7">
    <source>
        <dbReference type="Proteomes" id="UP000694426"/>
    </source>
</evidence>
<keyword evidence="7" id="KW-1185">Reference proteome</keyword>
<dbReference type="GO" id="GO:0005096">
    <property type="term" value="F:GTPase activator activity"/>
    <property type="evidence" value="ECO:0007669"/>
    <property type="project" value="UniProtKB-KW"/>
</dbReference>
<dbReference type="GO" id="GO:0007165">
    <property type="term" value="P:signal transduction"/>
    <property type="evidence" value="ECO:0007669"/>
    <property type="project" value="InterPro"/>
</dbReference>
<name>A0A8B9I2P2_9AVES</name>